<protein>
    <submittedName>
        <fullName evidence="2">WD40 domain-containing protein</fullName>
    </submittedName>
</protein>
<dbReference type="Pfam" id="PF00400">
    <property type="entry name" value="WD40"/>
    <property type="match status" value="2"/>
</dbReference>
<keyword evidence="3" id="KW-1185">Reference proteome</keyword>
<name>A0A1Q3AXS1_CEPFO</name>
<organism evidence="2 3">
    <name type="scientific">Cephalotus follicularis</name>
    <name type="common">Albany pitcher plant</name>
    <dbReference type="NCBI Taxonomy" id="3775"/>
    <lineage>
        <taxon>Eukaryota</taxon>
        <taxon>Viridiplantae</taxon>
        <taxon>Streptophyta</taxon>
        <taxon>Embryophyta</taxon>
        <taxon>Tracheophyta</taxon>
        <taxon>Spermatophyta</taxon>
        <taxon>Magnoliopsida</taxon>
        <taxon>eudicotyledons</taxon>
        <taxon>Gunneridae</taxon>
        <taxon>Pentapetalae</taxon>
        <taxon>rosids</taxon>
        <taxon>fabids</taxon>
        <taxon>Oxalidales</taxon>
        <taxon>Cephalotaceae</taxon>
        <taxon>Cephalotus</taxon>
    </lineage>
</organism>
<feature type="repeat" description="WD" evidence="1">
    <location>
        <begin position="163"/>
        <end position="195"/>
    </location>
</feature>
<dbReference type="PANTHER" id="PTHR44083">
    <property type="entry name" value="TOPLESS-RELATED PROTEIN 1-RELATED"/>
    <property type="match status" value="1"/>
</dbReference>
<dbReference type="PROSITE" id="PS50294">
    <property type="entry name" value="WD_REPEATS_REGION"/>
    <property type="match status" value="1"/>
</dbReference>
<dbReference type="InterPro" id="IPR015943">
    <property type="entry name" value="WD40/YVTN_repeat-like_dom_sf"/>
</dbReference>
<dbReference type="OrthoDB" id="1850764at2759"/>
<gene>
    <name evidence="2" type="ORF">CFOL_v3_04081</name>
</gene>
<dbReference type="EMBL" id="BDDD01000156">
    <property type="protein sequence ID" value="GAV60551.1"/>
    <property type="molecule type" value="Genomic_DNA"/>
</dbReference>
<dbReference type="STRING" id="3775.A0A1Q3AXS1"/>
<reference evidence="3" key="1">
    <citation type="submission" date="2016-04" db="EMBL/GenBank/DDBJ databases">
        <title>Cephalotus genome sequencing.</title>
        <authorList>
            <person name="Fukushima K."/>
            <person name="Hasebe M."/>
            <person name="Fang X."/>
        </authorList>
    </citation>
    <scope>NUCLEOTIDE SEQUENCE [LARGE SCALE GENOMIC DNA]</scope>
    <source>
        <strain evidence="3">cv. St1</strain>
    </source>
</reference>
<dbReference type="Proteomes" id="UP000187406">
    <property type="component" value="Unassembled WGS sequence"/>
</dbReference>
<dbReference type="InterPro" id="IPR027728">
    <property type="entry name" value="Topless_fam"/>
</dbReference>
<feature type="non-terminal residue" evidence="2">
    <location>
        <position position="1"/>
    </location>
</feature>
<evidence type="ECO:0000313" key="2">
    <source>
        <dbReference type="EMBL" id="GAV60551.1"/>
    </source>
</evidence>
<dbReference type="InParanoid" id="A0A1Q3AXS1"/>
<dbReference type="AlphaFoldDB" id="A0A1Q3AXS1"/>
<proteinExistence type="predicted"/>
<evidence type="ECO:0000256" key="1">
    <source>
        <dbReference type="PROSITE-ProRule" id="PRU00221"/>
    </source>
</evidence>
<dbReference type="SMART" id="SM00320">
    <property type="entry name" value="WD40"/>
    <property type="match status" value="5"/>
</dbReference>
<dbReference type="SUPFAM" id="SSF50978">
    <property type="entry name" value="WD40 repeat-like"/>
    <property type="match status" value="1"/>
</dbReference>
<dbReference type="PANTHER" id="PTHR44083:SF45">
    <property type="entry name" value="TOPLESS-RELATED PROTEIN 1"/>
    <property type="match status" value="1"/>
</dbReference>
<comment type="caution">
    <text evidence="2">The sequence shown here is derived from an EMBL/GenBank/DDBJ whole genome shotgun (WGS) entry which is preliminary data.</text>
</comment>
<evidence type="ECO:0000313" key="3">
    <source>
        <dbReference type="Proteomes" id="UP000187406"/>
    </source>
</evidence>
<dbReference type="PROSITE" id="PS50082">
    <property type="entry name" value="WD_REPEATS_2"/>
    <property type="match status" value="1"/>
</dbReference>
<keyword evidence="1" id="KW-0853">WD repeat</keyword>
<accession>A0A1Q3AXS1</accession>
<sequence>PTRLQSLRLPLSMKADKILRLKYSSSGSDILALSSSAIILVWKWQQHDEPKAKAKATTKMVPRLKQVKSGIIMTNDLPKSKPEESLPCMVVSNNDSYAVSASGGRVSLFNLVTFETLTTFMPPQPTVTCLALHPLDNNMVAAGMDDSTLHIFEASLNEVTNKLKGHSGRITGLAFSHWLKSLISSGADAQIIVWNFFSWKIQRNTFLKTSDGKAPAEPLDTHVEFHKDERHFLAVNRTQLAIYDGQNLQCRKQWFVRDYWAPISHAAFSGDSQSVYAAFLDGNVFIFHAPSLRVQYRIGPAAYMPSCISSKPYPLVIAPNPQEPNQFSIGLSEGGVVVLEPLESEGQWGVRVPAVDNPLSIATISGSGSDSDSGSCSDQG</sequence>
<dbReference type="InterPro" id="IPR001680">
    <property type="entry name" value="WD40_rpt"/>
</dbReference>
<dbReference type="GO" id="GO:0006355">
    <property type="term" value="P:regulation of DNA-templated transcription"/>
    <property type="evidence" value="ECO:0007669"/>
    <property type="project" value="InterPro"/>
</dbReference>
<dbReference type="Gene3D" id="2.130.10.10">
    <property type="entry name" value="YVTN repeat-like/Quinoprotein amine dehydrogenase"/>
    <property type="match status" value="1"/>
</dbReference>
<dbReference type="InterPro" id="IPR036322">
    <property type="entry name" value="WD40_repeat_dom_sf"/>
</dbReference>